<evidence type="ECO:0000313" key="2">
    <source>
        <dbReference type="WBParaSite" id="PS1159_v2.g22189.t2"/>
    </source>
</evidence>
<evidence type="ECO:0000313" key="1">
    <source>
        <dbReference type="Proteomes" id="UP000887580"/>
    </source>
</evidence>
<dbReference type="Proteomes" id="UP000887580">
    <property type="component" value="Unplaced"/>
</dbReference>
<dbReference type="WBParaSite" id="PS1159_v2.g22189.t2">
    <property type="protein sequence ID" value="PS1159_v2.g22189.t2"/>
    <property type="gene ID" value="PS1159_v2.g22189"/>
</dbReference>
<name>A0AC35FYP0_9BILA</name>
<protein>
    <submittedName>
        <fullName evidence="2">Secretin receptor</fullName>
    </submittedName>
</protein>
<proteinExistence type="predicted"/>
<reference evidence="2" key="1">
    <citation type="submission" date="2022-11" db="UniProtKB">
        <authorList>
            <consortium name="WormBaseParasite"/>
        </authorList>
    </citation>
    <scope>IDENTIFICATION</scope>
</reference>
<sequence length="450" mass="52762">MQVLNDSVVNSTFIDLYKQFTVLGSRNEKINAKRRLFFQKRCSLLNEYVIIPNGYCKFLWDGITCYNYSAPYTIVKSKCVSWAMAEFPPSDAFVERRCLNGSWENISSRTLEMLYKNCNVIPFSLENSIEDDSLNMGTRYLALAGYCCSAFALFNALFIFVLLKKLNCGRNWIHFNLFISFFLRFFFCSAEFIHAFWREDPEKICSPFNLFDERFGEKLFILAWNYSIITSYFWVFIEGLYLHNSIYFYVFHESSTIPYVLIGWVTPFLIIVALGTSKALFDNTKYWLAHCDERISWIIRGPLVSISIAELIITANILRQLYSKVQDENYLNERERYRKFAKSFLYLIAGIGGTYFIFDIVLYCITFMDNSYELMVHRAYIVTNSLWGMVISYIYCFNNADLRLEIQQKFRKLKQNMTNFGFDFNQNFLTAASCPVNLHLNVKLDVANAV</sequence>
<accession>A0AC35FYP0</accession>
<organism evidence="1 2">
    <name type="scientific">Panagrolaimus sp. PS1159</name>
    <dbReference type="NCBI Taxonomy" id="55785"/>
    <lineage>
        <taxon>Eukaryota</taxon>
        <taxon>Metazoa</taxon>
        <taxon>Ecdysozoa</taxon>
        <taxon>Nematoda</taxon>
        <taxon>Chromadorea</taxon>
        <taxon>Rhabditida</taxon>
        <taxon>Tylenchina</taxon>
        <taxon>Panagrolaimomorpha</taxon>
        <taxon>Panagrolaimoidea</taxon>
        <taxon>Panagrolaimidae</taxon>
        <taxon>Panagrolaimus</taxon>
    </lineage>
</organism>